<dbReference type="SUPFAM" id="SSF54495">
    <property type="entry name" value="UBC-like"/>
    <property type="match status" value="2"/>
</dbReference>
<dbReference type="VEuPathDB" id="VectorBase:LLOJ005202"/>
<dbReference type="PANTHER" id="PTHR12292">
    <property type="entry name" value="RWD DOMAIN-CONTAINING PROTEIN"/>
    <property type="match status" value="1"/>
</dbReference>
<dbReference type="InterPro" id="IPR016135">
    <property type="entry name" value="UBQ-conjugating_enzyme/RWD"/>
</dbReference>
<dbReference type="AlphaFoldDB" id="A0A1B0CKR5"/>
<dbReference type="CDD" id="cd23816">
    <property type="entry name" value="RWD_RWDD1"/>
    <property type="match status" value="2"/>
</dbReference>
<reference evidence="2" key="1">
    <citation type="submission" date="2020-05" db="UniProtKB">
        <authorList>
            <consortium name="EnsemblMetazoa"/>
        </authorList>
    </citation>
    <scope>IDENTIFICATION</scope>
    <source>
        <strain evidence="2">Jacobina</strain>
    </source>
</reference>
<name>A0A1B0CKR5_LUTLO</name>
<sequence length="474" mass="55707">MDVRNYKEDQANEIEALDSIYCGELEILATEPYHRFKLPIATEEYNADTQENGLRCDLIFTYTEKYPDTAPLVEIEDPINFLDDYEKRLVEHIEETVAEHLGMEMIFSLVSSAQEWLNQRWDDVKQEEELQRERRLREEEELEQKKFEGTRVTVEAFLAWKATFEDEVGITQRRLKDSGENRKLTGRELFLRDTTLNESDIKFLLEAGDSIESVKIDESLFQNIDDLELDSDTDDEDYEDQANEIEALDSIYCGELEILATEPYHRFKLPIATEEYNADTQENGLRCDLIFTYTEKYPDTAPLVEIEDPINFLDDYEKRLVEHIEETVAEHLGMEMIFSLVSSAQEWLNQRWDDVKQEEELQRERRLREEEELEQKKFEGTRVTVEAFLAWKSTFEDEVGITQRRLKDSGENRKLTGRELFLRDTTLNESDIKFLLEAGDSIESVKIDESLFQNIDDLELDSDTDDEDYVPGKE</sequence>
<dbReference type="Pfam" id="PF05773">
    <property type="entry name" value="RWD"/>
    <property type="match status" value="2"/>
</dbReference>
<dbReference type="EMBL" id="AJWK01016550">
    <property type="status" value="NOT_ANNOTATED_CDS"/>
    <property type="molecule type" value="Genomic_DNA"/>
</dbReference>
<dbReference type="VEuPathDB" id="VectorBase:LLONM1_009460"/>
<accession>A0A1B0CKR5</accession>
<dbReference type="PROSITE" id="PS50908">
    <property type="entry name" value="RWD"/>
    <property type="match status" value="2"/>
</dbReference>
<dbReference type="SMART" id="SM00591">
    <property type="entry name" value="RWD"/>
    <property type="match status" value="2"/>
</dbReference>
<evidence type="ECO:0000313" key="2">
    <source>
        <dbReference type="EnsemblMetazoa" id="LLOJ005202-PA"/>
    </source>
</evidence>
<dbReference type="InterPro" id="IPR040213">
    <property type="entry name" value="GIR2-like"/>
</dbReference>
<dbReference type="Gene3D" id="3.10.110.10">
    <property type="entry name" value="Ubiquitin Conjugating Enzyme"/>
    <property type="match status" value="2"/>
</dbReference>
<feature type="domain" description="RWD" evidence="1">
    <location>
        <begin position="12"/>
        <end position="120"/>
    </location>
</feature>
<evidence type="ECO:0000313" key="3">
    <source>
        <dbReference type="Proteomes" id="UP000092461"/>
    </source>
</evidence>
<evidence type="ECO:0000259" key="1">
    <source>
        <dbReference type="PROSITE" id="PS50908"/>
    </source>
</evidence>
<dbReference type="Proteomes" id="UP000092461">
    <property type="component" value="Unassembled WGS sequence"/>
</dbReference>
<keyword evidence="3" id="KW-1185">Reference proteome</keyword>
<proteinExistence type="predicted"/>
<dbReference type="InterPro" id="IPR006575">
    <property type="entry name" value="RWD_dom"/>
</dbReference>
<organism evidence="2 3">
    <name type="scientific">Lutzomyia longipalpis</name>
    <name type="common">Sand fly</name>
    <dbReference type="NCBI Taxonomy" id="7200"/>
    <lineage>
        <taxon>Eukaryota</taxon>
        <taxon>Metazoa</taxon>
        <taxon>Ecdysozoa</taxon>
        <taxon>Arthropoda</taxon>
        <taxon>Hexapoda</taxon>
        <taxon>Insecta</taxon>
        <taxon>Pterygota</taxon>
        <taxon>Neoptera</taxon>
        <taxon>Endopterygota</taxon>
        <taxon>Diptera</taxon>
        <taxon>Nematocera</taxon>
        <taxon>Psychodoidea</taxon>
        <taxon>Psychodidae</taxon>
        <taxon>Lutzomyia</taxon>
        <taxon>Lutzomyia</taxon>
    </lineage>
</organism>
<protein>
    <recommendedName>
        <fullName evidence="1">RWD domain-containing protein</fullName>
    </recommendedName>
</protein>
<feature type="domain" description="RWD" evidence="1">
    <location>
        <begin position="243"/>
        <end position="351"/>
    </location>
</feature>
<dbReference type="EMBL" id="AJWK01016549">
    <property type="status" value="NOT_ANNOTATED_CDS"/>
    <property type="molecule type" value="Genomic_DNA"/>
</dbReference>
<dbReference type="EnsemblMetazoa" id="LLOJ005202-RA">
    <property type="protein sequence ID" value="LLOJ005202-PA"/>
    <property type="gene ID" value="LLOJ005202"/>
</dbReference>
<dbReference type="FunFam" id="3.10.110.10:FF:000075">
    <property type="entry name" value="RWD domain-containing protein (Gir2)"/>
    <property type="match status" value="2"/>
</dbReference>